<evidence type="ECO:0000313" key="5">
    <source>
        <dbReference type="Proteomes" id="UP000005143"/>
    </source>
</evidence>
<proteinExistence type="predicted"/>
<feature type="region of interest" description="Disordered" evidence="2">
    <location>
        <begin position="1"/>
        <end position="31"/>
    </location>
</feature>
<dbReference type="PANTHER" id="PTHR45266">
    <property type="entry name" value="OXALOACETATE DECARBOXYLASE ALPHA CHAIN"/>
    <property type="match status" value="1"/>
</dbReference>
<feature type="domain" description="Lipoyl-binding" evidence="3">
    <location>
        <begin position="121"/>
        <end position="196"/>
    </location>
</feature>
<dbReference type="PANTHER" id="PTHR45266:SF3">
    <property type="entry name" value="OXALOACETATE DECARBOXYLASE ALPHA CHAIN"/>
    <property type="match status" value="1"/>
</dbReference>
<dbReference type="Pfam" id="PF21139">
    <property type="entry name" value="BT_MCC_alpha"/>
    <property type="match status" value="1"/>
</dbReference>
<dbReference type="InterPro" id="IPR000089">
    <property type="entry name" value="Biotin_lipoyl"/>
</dbReference>
<dbReference type="Proteomes" id="UP000005143">
    <property type="component" value="Unassembled WGS sequence"/>
</dbReference>
<evidence type="ECO:0000256" key="2">
    <source>
        <dbReference type="SAM" id="MobiDB-lite"/>
    </source>
</evidence>
<accession>H0E9Z8</accession>
<sequence length="200" mass="20221">MPAVPQATSFDVVGSHPPAPEAPADGDAPADPLAVRYRLDRSGRLAELTVGGAPLGLTASGSGAEADEAAVELVRATADEVELRIAGIRHRFTVFAGADAVWVSTSDGQVALRERPRFPDHGADAAAGSLTAPLPGTVLRVLAAAGEQVAAGQPLVVLEAMKMEHEITAPVDGTLTELPVAVGDQVDGGQVLAVVEDAGA</sequence>
<reference evidence="4 5" key="1">
    <citation type="journal article" date="2013" name="Biodegradation">
        <title>Quantitative proteomic analysis of ibuprofen-degrading Patulibacter sp. strain I11.</title>
        <authorList>
            <person name="Almeida B."/>
            <person name="Kjeldal H."/>
            <person name="Lolas I."/>
            <person name="Knudsen A.D."/>
            <person name="Carvalho G."/>
            <person name="Nielsen K.L."/>
            <person name="Barreto Crespo M.T."/>
            <person name="Stensballe A."/>
            <person name="Nielsen J.L."/>
        </authorList>
    </citation>
    <scope>NUCLEOTIDE SEQUENCE [LARGE SCALE GENOMIC DNA]</scope>
    <source>
        <strain evidence="4 5">I11</strain>
    </source>
</reference>
<evidence type="ECO:0000259" key="3">
    <source>
        <dbReference type="PROSITE" id="PS50968"/>
    </source>
</evidence>
<dbReference type="EC" id="6.4.1.4" evidence="4"/>
<dbReference type="CDD" id="cd06850">
    <property type="entry name" value="biotinyl_domain"/>
    <property type="match status" value="1"/>
</dbReference>
<dbReference type="InterPro" id="IPR001882">
    <property type="entry name" value="Biotin_BS"/>
</dbReference>
<dbReference type="PROSITE" id="PS50968">
    <property type="entry name" value="BIOTINYL_LIPOYL"/>
    <property type="match status" value="1"/>
</dbReference>
<dbReference type="AlphaFoldDB" id="H0E9Z8"/>
<evidence type="ECO:0000256" key="1">
    <source>
        <dbReference type="ARBA" id="ARBA00023267"/>
    </source>
</evidence>
<organism evidence="4 5">
    <name type="scientific">Patulibacter medicamentivorans</name>
    <dbReference type="NCBI Taxonomy" id="1097667"/>
    <lineage>
        <taxon>Bacteria</taxon>
        <taxon>Bacillati</taxon>
        <taxon>Actinomycetota</taxon>
        <taxon>Thermoleophilia</taxon>
        <taxon>Solirubrobacterales</taxon>
        <taxon>Patulibacteraceae</taxon>
        <taxon>Patulibacter</taxon>
    </lineage>
</organism>
<feature type="compositionally biased region" description="Low complexity" evidence="2">
    <location>
        <begin position="22"/>
        <end position="31"/>
    </location>
</feature>
<dbReference type="PROSITE" id="PS00188">
    <property type="entry name" value="BIOTIN"/>
    <property type="match status" value="1"/>
</dbReference>
<gene>
    <name evidence="4" type="ORF">PAI11_36710</name>
</gene>
<comment type="caution">
    <text evidence="4">The sequence shown here is derived from an EMBL/GenBank/DDBJ whole genome shotgun (WGS) entry which is preliminary data.</text>
</comment>
<dbReference type="SUPFAM" id="SSF51230">
    <property type="entry name" value="Single hybrid motif"/>
    <property type="match status" value="1"/>
</dbReference>
<dbReference type="InterPro" id="IPR050709">
    <property type="entry name" value="Biotin_Carboxyl_Carrier/Decarb"/>
</dbReference>
<evidence type="ECO:0000313" key="4">
    <source>
        <dbReference type="EMBL" id="EHN09502.1"/>
    </source>
</evidence>
<keyword evidence="4" id="KW-0436">Ligase</keyword>
<protein>
    <submittedName>
        <fullName evidence="4">Methylcrotonyl-CoA carboxylase biotin-containing subunit</fullName>
        <ecNumber evidence="4">6.4.1.4</ecNumber>
    </submittedName>
</protein>
<dbReference type="InterPro" id="IPR011053">
    <property type="entry name" value="Single_hybrid_motif"/>
</dbReference>
<dbReference type="GO" id="GO:0004485">
    <property type="term" value="F:methylcrotonoyl-CoA carboxylase activity"/>
    <property type="evidence" value="ECO:0007669"/>
    <property type="project" value="UniProtKB-EC"/>
</dbReference>
<keyword evidence="1" id="KW-0092">Biotin</keyword>
<dbReference type="EMBL" id="AGUD01000279">
    <property type="protein sequence ID" value="EHN09502.1"/>
    <property type="molecule type" value="Genomic_DNA"/>
</dbReference>
<dbReference type="InterPro" id="IPR048429">
    <property type="entry name" value="MCC_alpha_BT"/>
</dbReference>
<name>H0E9Z8_9ACTN</name>
<dbReference type="FunFam" id="2.40.50.100:FF:000003">
    <property type="entry name" value="Acetyl-CoA carboxylase biotin carboxyl carrier protein"/>
    <property type="match status" value="1"/>
</dbReference>
<dbReference type="Gene3D" id="2.40.50.100">
    <property type="match status" value="1"/>
</dbReference>
<keyword evidence="5" id="KW-1185">Reference proteome</keyword>
<dbReference type="Pfam" id="PF00364">
    <property type="entry name" value="Biotin_lipoyl"/>
    <property type="match status" value="1"/>
</dbReference>